<keyword evidence="12" id="KW-1185">Reference proteome</keyword>
<organism evidence="11 12">
    <name type="scientific">Carnobacterium alterfunditum</name>
    <dbReference type="NCBI Taxonomy" id="28230"/>
    <lineage>
        <taxon>Bacteria</taxon>
        <taxon>Bacillati</taxon>
        <taxon>Bacillota</taxon>
        <taxon>Bacilli</taxon>
        <taxon>Lactobacillales</taxon>
        <taxon>Carnobacteriaceae</taxon>
        <taxon>Carnobacterium</taxon>
    </lineage>
</organism>
<protein>
    <recommendedName>
        <fullName evidence="4 7">Flagellar hook-associated protein 1</fullName>
        <shortName evidence="7">HAP1</shortName>
    </recommendedName>
</protein>
<evidence type="ECO:0000256" key="7">
    <source>
        <dbReference type="RuleBase" id="RU362065"/>
    </source>
</evidence>
<evidence type="ECO:0000313" key="12">
    <source>
        <dbReference type="Proteomes" id="UP000184758"/>
    </source>
</evidence>
<dbReference type="Pfam" id="PF00460">
    <property type="entry name" value="Flg_bb_rod"/>
    <property type="match status" value="1"/>
</dbReference>
<comment type="subcellular location">
    <subcellularLocation>
        <location evidence="1 7">Bacterial flagellum</location>
    </subcellularLocation>
    <subcellularLocation>
        <location evidence="2 7">Secreted</location>
    </subcellularLocation>
</comment>
<evidence type="ECO:0000256" key="2">
    <source>
        <dbReference type="ARBA" id="ARBA00004613"/>
    </source>
</evidence>
<evidence type="ECO:0000259" key="8">
    <source>
        <dbReference type="Pfam" id="PF00460"/>
    </source>
</evidence>
<dbReference type="PRINTS" id="PR01005">
    <property type="entry name" value="FLGHOOKAP1"/>
</dbReference>
<evidence type="ECO:0000259" key="10">
    <source>
        <dbReference type="Pfam" id="PF22638"/>
    </source>
</evidence>
<evidence type="ECO:0000256" key="5">
    <source>
        <dbReference type="ARBA" id="ARBA00022525"/>
    </source>
</evidence>
<accession>A0A1N6I4Z3</accession>
<dbReference type="Pfam" id="PF06429">
    <property type="entry name" value="Flg_bbr_C"/>
    <property type="match status" value="1"/>
</dbReference>
<dbReference type="InterPro" id="IPR001444">
    <property type="entry name" value="Flag_bb_rod_N"/>
</dbReference>
<keyword evidence="11" id="KW-0969">Cilium</keyword>
<dbReference type="EMBL" id="FSRN01000001">
    <property type="protein sequence ID" value="SIO27104.1"/>
    <property type="molecule type" value="Genomic_DNA"/>
</dbReference>
<keyword evidence="5 7" id="KW-0964">Secreted</keyword>
<dbReference type="SUPFAM" id="SSF64518">
    <property type="entry name" value="Phase 1 flagellin"/>
    <property type="match status" value="1"/>
</dbReference>
<gene>
    <name evidence="7" type="primary">flgK</name>
    <name evidence="11" type="ORF">SAMN05878443_2312</name>
</gene>
<dbReference type="InterPro" id="IPR002371">
    <property type="entry name" value="FlgK"/>
</dbReference>
<dbReference type="Proteomes" id="UP000184758">
    <property type="component" value="Unassembled WGS sequence"/>
</dbReference>
<feature type="domain" description="Flagellar basal body rod protein N-terminal" evidence="8">
    <location>
        <begin position="8"/>
        <end position="37"/>
    </location>
</feature>
<keyword evidence="6 7" id="KW-0975">Bacterial flagellum</keyword>
<dbReference type="InterPro" id="IPR010930">
    <property type="entry name" value="Flg_bb/hook_C_dom"/>
</dbReference>
<dbReference type="InterPro" id="IPR053927">
    <property type="entry name" value="FlgK_helical"/>
</dbReference>
<evidence type="ECO:0000259" key="9">
    <source>
        <dbReference type="Pfam" id="PF06429"/>
    </source>
</evidence>
<dbReference type="PANTHER" id="PTHR30033:SF1">
    <property type="entry name" value="FLAGELLAR HOOK-ASSOCIATED PROTEIN 1"/>
    <property type="match status" value="1"/>
</dbReference>
<sequence>MSGLFGTLNNATKGLNVQQSALQTTSHNISNANTEGYSRQKVTMVADNPYTLGGIGQVGTGVRIASIDRIVDPYVNNQLRNENSSLEMYSQKSDVLGQLEGIFNEPSTTGLNNNLSEVFSSWTYLGSNPELATAKTMVAQNSETFTDTLHHMSNQIDNLHEGTVQDIEKNVLDFNSKVAQLDSLNNQIFNVTSQGQAPNDLLDQQDKLLKELTGIAGVEANYDKFNRLSITVGGQSVLTEDSIAELSVGTDPIDGQLSIGGKTIAITSGNIKGSQEALTEIDTKKQELNDLAFTFATAVNNIHSDGGTGADFFELGTEDGNYAASIQVRQEILNDVSTINAGKNLDKVVSGDGTRAQAIASMQNTKLDYSGNQAGMTYDKDTMTLSIINSTKGSTVSGAYNDSVTQMGIVKQQSDNMVDSQGSLVSLLEARRDSVSGVSINEEVTNTITYQTAFEANARIISVVSEMLDTLINRTGV</sequence>
<dbReference type="Pfam" id="PF22638">
    <property type="entry name" value="FlgK_D1"/>
    <property type="match status" value="1"/>
</dbReference>
<dbReference type="STRING" id="28230.SAMN05878443_2312"/>
<dbReference type="eggNOG" id="COG1256">
    <property type="taxonomic scope" value="Bacteria"/>
</dbReference>
<dbReference type="GO" id="GO:0044780">
    <property type="term" value="P:bacterial-type flagellum assembly"/>
    <property type="evidence" value="ECO:0007669"/>
    <property type="project" value="InterPro"/>
</dbReference>
<dbReference type="GO" id="GO:0005198">
    <property type="term" value="F:structural molecule activity"/>
    <property type="evidence" value="ECO:0007669"/>
    <property type="project" value="UniProtKB-UniRule"/>
</dbReference>
<proteinExistence type="inferred from homology"/>
<dbReference type="GO" id="GO:0009424">
    <property type="term" value="C:bacterial-type flagellum hook"/>
    <property type="evidence" value="ECO:0007669"/>
    <property type="project" value="UniProtKB-UniRule"/>
</dbReference>
<dbReference type="RefSeq" id="WP_034546309.1">
    <property type="nucleotide sequence ID" value="NZ_FSRN01000001.1"/>
</dbReference>
<dbReference type="PANTHER" id="PTHR30033">
    <property type="entry name" value="FLAGELLAR HOOK-ASSOCIATED PROTEIN 1"/>
    <property type="match status" value="1"/>
</dbReference>
<keyword evidence="11" id="KW-0966">Cell projection</keyword>
<evidence type="ECO:0000313" key="11">
    <source>
        <dbReference type="EMBL" id="SIO27104.1"/>
    </source>
</evidence>
<evidence type="ECO:0000256" key="3">
    <source>
        <dbReference type="ARBA" id="ARBA00009677"/>
    </source>
</evidence>
<evidence type="ECO:0000256" key="6">
    <source>
        <dbReference type="ARBA" id="ARBA00023143"/>
    </source>
</evidence>
<feature type="domain" description="Flagellar hook-associated protein FlgK helical" evidence="10">
    <location>
        <begin position="96"/>
        <end position="313"/>
    </location>
</feature>
<evidence type="ECO:0000256" key="4">
    <source>
        <dbReference type="ARBA" id="ARBA00016244"/>
    </source>
</evidence>
<comment type="similarity">
    <text evidence="3 7">Belongs to the flagella basal body rod proteins family.</text>
</comment>
<feature type="domain" description="Flagellar basal-body/hook protein C-terminal" evidence="9">
    <location>
        <begin position="435"/>
        <end position="473"/>
    </location>
</feature>
<dbReference type="NCBIfam" id="TIGR02492">
    <property type="entry name" value="flgK_ends"/>
    <property type="match status" value="1"/>
</dbReference>
<name>A0A1N6I4Z3_9LACT</name>
<dbReference type="AlphaFoldDB" id="A0A1N6I4Z3"/>
<dbReference type="OrthoDB" id="9802553at2"/>
<keyword evidence="11" id="KW-0282">Flagellum</keyword>
<evidence type="ECO:0000256" key="1">
    <source>
        <dbReference type="ARBA" id="ARBA00004365"/>
    </source>
</evidence>
<reference evidence="12" key="1">
    <citation type="submission" date="2016-11" db="EMBL/GenBank/DDBJ databases">
        <authorList>
            <person name="Varghese N."/>
            <person name="Submissions S."/>
        </authorList>
    </citation>
    <scope>NUCLEOTIDE SEQUENCE [LARGE SCALE GENOMIC DNA]</scope>
    <source>
        <strain evidence="12">313</strain>
    </source>
</reference>
<dbReference type="GO" id="GO:0005576">
    <property type="term" value="C:extracellular region"/>
    <property type="evidence" value="ECO:0007669"/>
    <property type="project" value="UniProtKB-SubCell"/>
</dbReference>